<gene>
    <name evidence="7" type="ORF">ACFL27_09195</name>
</gene>
<reference evidence="7 8" key="1">
    <citation type="submission" date="2024-09" db="EMBL/GenBank/DDBJ databases">
        <title>Laminarin stimulates single cell rates of sulfate reduction while oxygen inhibits transcriptomic activity in coastal marine sediment.</title>
        <authorList>
            <person name="Lindsay M."/>
            <person name="Orcutt B."/>
            <person name="Emerson D."/>
            <person name="Stepanauskas R."/>
            <person name="D'Angelo T."/>
        </authorList>
    </citation>
    <scope>NUCLEOTIDE SEQUENCE [LARGE SCALE GENOMIC DNA]</scope>
    <source>
        <strain evidence="7">SAG AM-311-K15</strain>
    </source>
</reference>
<dbReference type="PROSITE" id="PS00507">
    <property type="entry name" value="NI_HGENASE_L_1"/>
    <property type="match status" value="1"/>
</dbReference>
<keyword evidence="4 6" id="KW-0479">Metal-binding</keyword>
<evidence type="ECO:0000256" key="3">
    <source>
        <dbReference type="ARBA" id="ARBA00022596"/>
    </source>
</evidence>
<keyword evidence="3 6" id="KW-0533">Nickel</keyword>
<accession>A0ABV6YVZ3</accession>
<name>A0ABV6YVZ3_UNCC1</name>
<keyword evidence="8" id="KW-1185">Reference proteome</keyword>
<dbReference type="PANTHER" id="PTHR43600:SF2">
    <property type="entry name" value="F420-NON-REDUCING HYDROGENASE VHU SUBUNIT A"/>
    <property type="match status" value="1"/>
</dbReference>
<evidence type="ECO:0000256" key="1">
    <source>
        <dbReference type="ARBA" id="ARBA00001967"/>
    </source>
</evidence>
<dbReference type="EMBL" id="JBHPBY010000093">
    <property type="protein sequence ID" value="MFC1850352.1"/>
    <property type="molecule type" value="Genomic_DNA"/>
</dbReference>
<comment type="cofactor">
    <cofactor evidence="1">
        <name>Ni(2+)</name>
        <dbReference type="ChEBI" id="CHEBI:49786"/>
    </cofactor>
</comment>
<dbReference type="SUPFAM" id="SSF56762">
    <property type="entry name" value="HydB/Nqo4-like"/>
    <property type="match status" value="1"/>
</dbReference>
<sequence length="489" mass="54991">MSRKITISPITRLEGHGKIDIFLNEEGKVEDSYFQVVELRGFEKFCQGRPVEELPRIMPKICGVCPGAHHMASAKATDMVYQVEIPAAAKKLRELYYNAHIAHSHILHFYALGAPDFLVGPEADQAERNILGLVKVVGEEVVKEVLKQRNFAQRIQHIIAGHPIHPAVALPGGMAKGITEAERQEIATMARELVQFASNSLKIWDQHVLAQPQHCELLTSDMYRHQTYYLGLVDQNNRVNFYDGQVRVITPDGKQLALFSPSDYLDFIEERVEAWTYLKFPFLKKVGWQGFTDGPASGIYRVNSLARLNVADGMATPLAQEAYDKFYQFFAEKPVHYTLAFHWARLIETLFAAEEIERLSQDPEITSPDIKVIPEKTPSEGIGVVEAPRGTLFHHYVTDRYGLVQKVNLIVATVQNNSAMNMSVNKAASLLIEAGAADQKILNMVEMAFRAYDPCLACASHVLPGQIPLEIFIYRGGKLDRRITRTESM</sequence>
<dbReference type="Pfam" id="PF00374">
    <property type="entry name" value="NiFeSe_Hases"/>
    <property type="match status" value="2"/>
</dbReference>
<comment type="similarity">
    <text evidence="2 6">Belongs to the [NiFe]/[NiFeSe] hydrogenase large subunit family.</text>
</comment>
<dbReference type="InterPro" id="IPR018194">
    <property type="entry name" value="Ni-dep_hyd_lsu_Ni_BS"/>
</dbReference>
<evidence type="ECO:0000313" key="7">
    <source>
        <dbReference type="EMBL" id="MFC1850352.1"/>
    </source>
</evidence>
<dbReference type="Proteomes" id="UP001594351">
    <property type="component" value="Unassembled WGS sequence"/>
</dbReference>
<comment type="caution">
    <text evidence="7">The sequence shown here is derived from an EMBL/GenBank/DDBJ whole genome shotgun (WGS) entry which is preliminary data.</text>
</comment>
<dbReference type="InterPro" id="IPR029014">
    <property type="entry name" value="NiFe-Hase_large"/>
</dbReference>
<dbReference type="InterPro" id="IPR001501">
    <property type="entry name" value="Ni-dep_hyd_lsu"/>
</dbReference>
<dbReference type="PROSITE" id="PS00508">
    <property type="entry name" value="NI_HGENASE_L_2"/>
    <property type="match status" value="1"/>
</dbReference>
<evidence type="ECO:0000313" key="8">
    <source>
        <dbReference type="Proteomes" id="UP001594351"/>
    </source>
</evidence>
<protein>
    <submittedName>
        <fullName evidence="7">Ni/Fe hydrogenase subunit alpha</fullName>
    </submittedName>
</protein>
<evidence type="ECO:0000256" key="2">
    <source>
        <dbReference type="ARBA" id="ARBA00009292"/>
    </source>
</evidence>
<evidence type="ECO:0000256" key="6">
    <source>
        <dbReference type="RuleBase" id="RU003896"/>
    </source>
</evidence>
<dbReference type="PANTHER" id="PTHR43600">
    <property type="entry name" value="COENZYME F420 HYDROGENASE, SUBUNIT ALPHA"/>
    <property type="match status" value="1"/>
</dbReference>
<evidence type="ECO:0000256" key="5">
    <source>
        <dbReference type="ARBA" id="ARBA00023002"/>
    </source>
</evidence>
<proteinExistence type="inferred from homology"/>
<dbReference type="Gene3D" id="1.10.645.10">
    <property type="entry name" value="Cytochrome-c3 Hydrogenase, chain B"/>
    <property type="match status" value="1"/>
</dbReference>
<organism evidence="7 8">
    <name type="scientific">candidate division CSSED10-310 bacterium</name>
    <dbReference type="NCBI Taxonomy" id="2855610"/>
    <lineage>
        <taxon>Bacteria</taxon>
        <taxon>Bacteria division CSSED10-310</taxon>
    </lineage>
</organism>
<evidence type="ECO:0000256" key="4">
    <source>
        <dbReference type="ARBA" id="ARBA00022723"/>
    </source>
</evidence>
<keyword evidence="5 6" id="KW-0560">Oxidoreductase</keyword>